<proteinExistence type="predicted"/>
<dbReference type="OrthoDB" id="10021741at2759"/>
<dbReference type="SUPFAM" id="SSF69118">
    <property type="entry name" value="AhpD-like"/>
    <property type="match status" value="2"/>
</dbReference>
<dbReference type="OMA" id="RTWAHIT"/>
<dbReference type="AlphaFoldDB" id="D7FLH7"/>
<dbReference type="InParanoid" id="D7FLH7"/>
<organism evidence="1 2">
    <name type="scientific">Ectocarpus siliculosus</name>
    <name type="common">Brown alga</name>
    <name type="synonym">Conferva siliculosa</name>
    <dbReference type="NCBI Taxonomy" id="2880"/>
    <lineage>
        <taxon>Eukaryota</taxon>
        <taxon>Sar</taxon>
        <taxon>Stramenopiles</taxon>
        <taxon>Ochrophyta</taxon>
        <taxon>PX clade</taxon>
        <taxon>Phaeophyceae</taxon>
        <taxon>Ectocarpales</taxon>
        <taxon>Ectocarpaceae</taxon>
        <taxon>Ectocarpus</taxon>
    </lineage>
</organism>
<reference evidence="1 2" key="1">
    <citation type="journal article" date="2010" name="Nature">
        <title>The Ectocarpus genome and the independent evolution of multicellularity in brown algae.</title>
        <authorList>
            <person name="Cock J.M."/>
            <person name="Sterck L."/>
            <person name="Rouze P."/>
            <person name="Scornet D."/>
            <person name="Allen A.E."/>
            <person name="Amoutzias G."/>
            <person name="Anthouard V."/>
            <person name="Artiguenave F."/>
            <person name="Aury J.M."/>
            <person name="Badger J.H."/>
            <person name="Beszteri B."/>
            <person name="Billiau K."/>
            <person name="Bonnet E."/>
            <person name="Bothwell J.H."/>
            <person name="Bowler C."/>
            <person name="Boyen C."/>
            <person name="Brownlee C."/>
            <person name="Carrano C.J."/>
            <person name="Charrier B."/>
            <person name="Cho G.Y."/>
            <person name="Coelho S.M."/>
            <person name="Collen J."/>
            <person name="Corre E."/>
            <person name="Da Silva C."/>
            <person name="Delage L."/>
            <person name="Delaroque N."/>
            <person name="Dittami S.M."/>
            <person name="Doulbeau S."/>
            <person name="Elias M."/>
            <person name="Farnham G."/>
            <person name="Gachon C.M."/>
            <person name="Gschloessl B."/>
            <person name="Heesch S."/>
            <person name="Jabbari K."/>
            <person name="Jubin C."/>
            <person name="Kawai H."/>
            <person name="Kimura K."/>
            <person name="Kloareg B."/>
            <person name="Kupper F.C."/>
            <person name="Lang D."/>
            <person name="Le Bail A."/>
            <person name="Leblanc C."/>
            <person name="Lerouge P."/>
            <person name="Lohr M."/>
            <person name="Lopez P.J."/>
            <person name="Martens C."/>
            <person name="Maumus F."/>
            <person name="Michel G."/>
            <person name="Miranda-Saavedra D."/>
            <person name="Morales J."/>
            <person name="Moreau H."/>
            <person name="Motomura T."/>
            <person name="Nagasato C."/>
            <person name="Napoli C.A."/>
            <person name="Nelson D.R."/>
            <person name="Nyvall-Collen P."/>
            <person name="Peters A.F."/>
            <person name="Pommier C."/>
            <person name="Potin P."/>
            <person name="Poulain J."/>
            <person name="Quesneville H."/>
            <person name="Read B."/>
            <person name="Rensing S.A."/>
            <person name="Ritter A."/>
            <person name="Rousvoal S."/>
            <person name="Samanta M."/>
            <person name="Samson G."/>
            <person name="Schroeder D.C."/>
            <person name="Segurens B."/>
            <person name="Strittmatter M."/>
            <person name="Tonon T."/>
            <person name="Tregear J.W."/>
            <person name="Valentin K."/>
            <person name="von Dassow P."/>
            <person name="Yamagishi T."/>
            <person name="Van de Peer Y."/>
            <person name="Wincker P."/>
        </authorList>
    </citation>
    <scope>NUCLEOTIDE SEQUENCE [LARGE SCALE GENOMIC DNA]</scope>
    <source>
        <strain evidence="2">Ec32 / CCAP1310/4</strain>
    </source>
</reference>
<evidence type="ECO:0000313" key="1">
    <source>
        <dbReference type="EMBL" id="CBJ25793.1"/>
    </source>
</evidence>
<dbReference type="PANTHER" id="PTHR35446">
    <property type="entry name" value="SI:CH211-175M2.5"/>
    <property type="match status" value="1"/>
</dbReference>
<evidence type="ECO:0000313" key="2">
    <source>
        <dbReference type="Proteomes" id="UP000002630"/>
    </source>
</evidence>
<name>D7FLH7_ECTSI</name>
<dbReference type="EMBL" id="FN649737">
    <property type="protein sequence ID" value="CBJ25793.1"/>
    <property type="molecule type" value="Genomic_DNA"/>
</dbReference>
<dbReference type="PANTHER" id="PTHR35446:SF2">
    <property type="entry name" value="CARBOXYMUCONOLACTONE DECARBOXYLASE-LIKE DOMAIN-CONTAINING PROTEIN"/>
    <property type="match status" value="1"/>
</dbReference>
<dbReference type="InterPro" id="IPR029032">
    <property type="entry name" value="AhpD-like"/>
</dbReference>
<dbReference type="Proteomes" id="UP000002630">
    <property type="component" value="Linkage Group LG12"/>
</dbReference>
<dbReference type="Gene3D" id="1.20.1290.10">
    <property type="entry name" value="AhpD-like"/>
    <property type="match status" value="2"/>
</dbReference>
<keyword evidence="2" id="KW-1185">Reference proteome</keyword>
<gene>
    <name evidence="1" type="ORF">Esi_0016_0032</name>
</gene>
<accession>D7FLH7</accession>
<protein>
    <submittedName>
        <fullName evidence="1">Probable fusion protein</fullName>
    </submittedName>
</protein>
<dbReference type="EMBL" id="FN648143">
    <property type="protein sequence ID" value="CBJ25793.1"/>
    <property type="molecule type" value="Genomic_DNA"/>
</dbReference>
<sequence length="410" mass="44851">MVPNLFDIPFCDFGVGTLTPDLRSIPAYVSSRTYGCAYCASHTAVMGTVWKGSGLTLDKNAMAMDAEPSPDVFSRKELAAINIAKKVGAVPSTVTTADIEMLATTFTPKEQEAVVNACTIMGFLNRFMDASGMTLEMEAIETSLQKLAPSGWAPNVAYDKDADAELMKEDRMEAAKREKRKKGSGFFGFVKMIFGGKMADNRSLKKIPTSDAALFSQCKKDGGFVPYYIRQMQHATAKKALSFGFLLRLCQGSDEVPVQLKQLMAYQCATNAENNVLRAHFAFMAMRSGVTLSRLIQVTDITSTGGGESAAEDAAMAFAQAASWTPTRMTAALAGLISRLFSPPAVIELLITVSVEFAIHRWTSVYVPRRYEPQIDEFVKEYGPALGIPHSPCTVDQQMWEEIAAQKRKQ</sequence>